<accession>A0A0A9F4N1</accession>
<evidence type="ECO:0000313" key="1">
    <source>
        <dbReference type="EMBL" id="JAE07990.1"/>
    </source>
</evidence>
<name>A0A0A9F4N1_ARUDO</name>
<reference evidence="1" key="1">
    <citation type="submission" date="2014-09" db="EMBL/GenBank/DDBJ databases">
        <authorList>
            <person name="Magalhaes I.L.F."/>
            <person name="Oliveira U."/>
            <person name="Santos F.R."/>
            <person name="Vidigal T.H.D.A."/>
            <person name="Brescovit A.D."/>
            <person name="Santos A.J."/>
        </authorList>
    </citation>
    <scope>NUCLEOTIDE SEQUENCE</scope>
    <source>
        <tissue evidence="1">Shoot tissue taken approximately 20 cm above the soil surface</tissue>
    </source>
</reference>
<protein>
    <submittedName>
        <fullName evidence="1">Uncharacterized protein</fullName>
    </submittedName>
</protein>
<dbReference type="AlphaFoldDB" id="A0A0A9F4N1"/>
<dbReference type="EMBL" id="GBRH01189906">
    <property type="protein sequence ID" value="JAE07990.1"/>
    <property type="molecule type" value="Transcribed_RNA"/>
</dbReference>
<proteinExistence type="predicted"/>
<sequence>MVLKGGRVIQEPSFQVDLHKMLNLSTGSSIATLERKNLVPSTFNKIPHKSSLPTTIWMFY</sequence>
<organism evidence="1">
    <name type="scientific">Arundo donax</name>
    <name type="common">Giant reed</name>
    <name type="synonym">Donax arundinaceus</name>
    <dbReference type="NCBI Taxonomy" id="35708"/>
    <lineage>
        <taxon>Eukaryota</taxon>
        <taxon>Viridiplantae</taxon>
        <taxon>Streptophyta</taxon>
        <taxon>Embryophyta</taxon>
        <taxon>Tracheophyta</taxon>
        <taxon>Spermatophyta</taxon>
        <taxon>Magnoliopsida</taxon>
        <taxon>Liliopsida</taxon>
        <taxon>Poales</taxon>
        <taxon>Poaceae</taxon>
        <taxon>PACMAD clade</taxon>
        <taxon>Arundinoideae</taxon>
        <taxon>Arundineae</taxon>
        <taxon>Arundo</taxon>
    </lineage>
</organism>
<reference evidence="1" key="2">
    <citation type="journal article" date="2015" name="Data Brief">
        <title>Shoot transcriptome of the giant reed, Arundo donax.</title>
        <authorList>
            <person name="Barrero R.A."/>
            <person name="Guerrero F.D."/>
            <person name="Moolhuijzen P."/>
            <person name="Goolsby J.A."/>
            <person name="Tidwell J."/>
            <person name="Bellgard S.E."/>
            <person name="Bellgard M.I."/>
        </authorList>
    </citation>
    <scope>NUCLEOTIDE SEQUENCE</scope>
    <source>
        <tissue evidence="1">Shoot tissue taken approximately 20 cm above the soil surface</tissue>
    </source>
</reference>